<evidence type="ECO:0000313" key="4">
    <source>
        <dbReference type="EMBL" id="GGG07283.1"/>
    </source>
</evidence>
<dbReference type="InterPro" id="IPR011055">
    <property type="entry name" value="Dup_hybrid_motif"/>
</dbReference>
<evidence type="ECO:0000313" key="5">
    <source>
        <dbReference type="Proteomes" id="UP000654257"/>
    </source>
</evidence>
<dbReference type="Gene3D" id="2.70.70.10">
    <property type="entry name" value="Glucose Permease (Domain IIA)"/>
    <property type="match status" value="1"/>
</dbReference>
<dbReference type="GO" id="GO:0004222">
    <property type="term" value="F:metalloendopeptidase activity"/>
    <property type="evidence" value="ECO:0007669"/>
    <property type="project" value="TreeGrafter"/>
</dbReference>
<dbReference type="AlphaFoldDB" id="A0A917D1K3"/>
<proteinExistence type="predicted"/>
<sequence>MVRRTMILLNALCLLGALCLFNALGLFASADASAQNEGFGWPLTPRPHVVRAFDLPDERWLPGHRGVDLATEPGAAVLAAGDGVVVYAGLVADKPVVSIEHPGGLRTTYEPVDAGVSAGDRVRRGQPIGTVAAGHPGCPTTACLHWGLRRDRDYLDPTALVNSRPVRLEPVVATYR</sequence>
<dbReference type="PANTHER" id="PTHR21666:SF289">
    <property type="entry name" value="L-ALA--D-GLU ENDOPEPTIDASE"/>
    <property type="match status" value="1"/>
</dbReference>
<organism evidence="4 5">
    <name type="scientific">Rhodococcoides trifolii</name>
    <dbReference type="NCBI Taxonomy" id="908250"/>
    <lineage>
        <taxon>Bacteria</taxon>
        <taxon>Bacillati</taxon>
        <taxon>Actinomycetota</taxon>
        <taxon>Actinomycetes</taxon>
        <taxon>Mycobacteriales</taxon>
        <taxon>Nocardiaceae</taxon>
        <taxon>Rhodococcoides</taxon>
    </lineage>
</organism>
<dbReference type="PANTHER" id="PTHR21666">
    <property type="entry name" value="PEPTIDASE-RELATED"/>
    <property type="match status" value="1"/>
</dbReference>
<dbReference type="Proteomes" id="UP000654257">
    <property type="component" value="Unassembled WGS sequence"/>
</dbReference>
<keyword evidence="5" id="KW-1185">Reference proteome</keyword>
<reference evidence="4" key="1">
    <citation type="journal article" date="2014" name="Int. J. Syst. Evol. Microbiol.">
        <title>Complete genome sequence of Corynebacterium casei LMG S-19264T (=DSM 44701T), isolated from a smear-ripened cheese.</title>
        <authorList>
            <consortium name="US DOE Joint Genome Institute (JGI-PGF)"/>
            <person name="Walter F."/>
            <person name="Albersmeier A."/>
            <person name="Kalinowski J."/>
            <person name="Ruckert C."/>
        </authorList>
    </citation>
    <scope>NUCLEOTIDE SEQUENCE</scope>
    <source>
        <strain evidence="4">CCM 7905</strain>
    </source>
</reference>
<dbReference type="EMBL" id="BMCU01000002">
    <property type="protein sequence ID" value="GGG07283.1"/>
    <property type="molecule type" value="Genomic_DNA"/>
</dbReference>
<accession>A0A917D1K3</accession>
<dbReference type="SUPFAM" id="SSF51261">
    <property type="entry name" value="Duplicated hybrid motif"/>
    <property type="match status" value="1"/>
</dbReference>
<feature type="chain" id="PRO_5037241312" description="M23ase beta-sheet core domain-containing protein" evidence="2">
    <location>
        <begin position="35"/>
        <end position="176"/>
    </location>
</feature>
<dbReference type="InterPro" id="IPR050570">
    <property type="entry name" value="Cell_wall_metabolism_enzyme"/>
</dbReference>
<gene>
    <name evidence="4" type="ORF">GCM10007304_21660</name>
</gene>
<feature type="domain" description="M23ase beta-sheet core" evidence="3">
    <location>
        <begin position="63"/>
        <end position="157"/>
    </location>
</feature>
<evidence type="ECO:0000256" key="1">
    <source>
        <dbReference type="ARBA" id="ARBA00022729"/>
    </source>
</evidence>
<comment type="caution">
    <text evidence="4">The sequence shown here is derived from an EMBL/GenBank/DDBJ whole genome shotgun (WGS) entry which is preliminary data.</text>
</comment>
<name>A0A917D1K3_9NOCA</name>
<dbReference type="InterPro" id="IPR016047">
    <property type="entry name" value="M23ase_b-sheet_dom"/>
</dbReference>
<reference evidence="4" key="2">
    <citation type="submission" date="2020-09" db="EMBL/GenBank/DDBJ databases">
        <authorList>
            <person name="Sun Q."/>
            <person name="Sedlacek I."/>
        </authorList>
    </citation>
    <scope>NUCLEOTIDE SEQUENCE</scope>
    <source>
        <strain evidence="4">CCM 7905</strain>
    </source>
</reference>
<evidence type="ECO:0000256" key="2">
    <source>
        <dbReference type="SAM" id="SignalP"/>
    </source>
</evidence>
<evidence type="ECO:0000259" key="3">
    <source>
        <dbReference type="Pfam" id="PF01551"/>
    </source>
</evidence>
<feature type="signal peptide" evidence="2">
    <location>
        <begin position="1"/>
        <end position="34"/>
    </location>
</feature>
<keyword evidence="1 2" id="KW-0732">Signal</keyword>
<dbReference type="Pfam" id="PF01551">
    <property type="entry name" value="Peptidase_M23"/>
    <property type="match status" value="1"/>
</dbReference>
<protein>
    <recommendedName>
        <fullName evidence="3">M23ase beta-sheet core domain-containing protein</fullName>
    </recommendedName>
</protein>
<dbReference type="CDD" id="cd12797">
    <property type="entry name" value="M23_peptidase"/>
    <property type="match status" value="1"/>
</dbReference>